<protein>
    <submittedName>
        <fullName evidence="3 4">Uncharacterized protein</fullName>
    </submittedName>
</protein>
<dbReference type="Gene3D" id="3.30.559.10">
    <property type="entry name" value="Chloramphenicol acetyltransferase-like domain"/>
    <property type="match status" value="2"/>
</dbReference>
<dbReference type="HOGENOM" id="CLU_014546_7_2_1"/>
<reference evidence="3" key="2">
    <citation type="submission" date="2015-07" db="EMBL/GenBank/DDBJ databases">
        <authorList>
            <person name="Noorani M."/>
        </authorList>
    </citation>
    <scope>NUCLEOTIDE SEQUENCE</scope>
    <source>
        <strain evidence="3">Yugu1</strain>
    </source>
</reference>
<dbReference type="InterPro" id="IPR051504">
    <property type="entry name" value="Plant_metabolite_acyltrans"/>
</dbReference>
<evidence type="ECO:0000313" key="4">
    <source>
        <dbReference type="EnsemblPlants" id="KQL00633"/>
    </source>
</evidence>
<keyword evidence="5" id="KW-1185">Reference proteome</keyword>
<reference evidence="4" key="3">
    <citation type="submission" date="2018-08" db="UniProtKB">
        <authorList>
            <consortium name="EnsemblPlants"/>
        </authorList>
    </citation>
    <scope>IDENTIFICATION</scope>
    <source>
        <strain evidence="4">Yugu1</strain>
    </source>
</reference>
<dbReference type="PANTHER" id="PTHR31625">
    <property type="match status" value="1"/>
</dbReference>
<name>K3YN19_SETIT</name>
<accession>K3YN19</accession>
<dbReference type="GO" id="GO:0016747">
    <property type="term" value="F:acyltransferase activity, transferring groups other than amino-acyl groups"/>
    <property type="evidence" value="ECO:0007669"/>
    <property type="project" value="UniProtKB-ARBA"/>
</dbReference>
<dbReference type="Proteomes" id="UP000004995">
    <property type="component" value="Unassembled WGS sequence"/>
</dbReference>
<gene>
    <name evidence="4" type="primary">LOC101762900</name>
    <name evidence="3" type="ORF">SETIT_6G046400v2</name>
</gene>
<dbReference type="Gramene" id="KQL00633">
    <property type="protein sequence ID" value="KQL00633"/>
    <property type="gene ID" value="SETIT_015654mg"/>
</dbReference>
<dbReference type="EnsemblPlants" id="KQL00633">
    <property type="protein sequence ID" value="KQL00633"/>
    <property type="gene ID" value="SETIT_015654mg"/>
</dbReference>
<organism evidence="4 5">
    <name type="scientific">Setaria italica</name>
    <name type="common">Foxtail millet</name>
    <name type="synonym">Panicum italicum</name>
    <dbReference type="NCBI Taxonomy" id="4555"/>
    <lineage>
        <taxon>Eukaryota</taxon>
        <taxon>Viridiplantae</taxon>
        <taxon>Streptophyta</taxon>
        <taxon>Embryophyta</taxon>
        <taxon>Tracheophyta</taxon>
        <taxon>Spermatophyta</taxon>
        <taxon>Magnoliopsida</taxon>
        <taxon>Liliopsida</taxon>
        <taxon>Poales</taxon>
        <taxon>Poaceae</taxon>
        <taxon>PACMAD clade</taxon>
        <taxon>Panicoideae</taxon>
        <taxon>Panicodae</taxon>
        <taxon>Paniceae</taxon>
        <taxon>Cenchrinae</taxon>
        <taxon>Setaria</taxon>
    </lineage>
</organism>
<keyword evidence="1" id="KW-0808">Transferase</keyword>
<keyword evidence="2" id="KW-0012">Acyltransferase</keyword>
<dbReference type="EMBL" id="AGNK02003540">
    <property type="status" value="NOT_ANNOTATED_CDS"/>
    <property type="molecule type" value="Genomic_DNA"/>
</dbReference>
<sequence>MNGEASVTGAAAAVRVLAVSRVPPAPAPAESGAGEACVKLSLFDTFWVALPPIQRVFLYDLPGGDGADDEFQAAVTRLKDSLAATLALYLPLAGKLAYIAETGDVVIDWAGDTGVAFIEAEAAGGDGMMDVRRLATDEAHDVPAFLALVPEVDTRALPAPVLFVQATRLPGGLALGLSVHHAVADGQAVWRFVGAWAAAARDGFPVTKTLGAPHYDREAVRVPNGDELAREMLRKLAPNLPVVVATNTARNRGFSQRSRLGRRTFYFTGDGIQALKRRIDELAAAEETTENAAGSNTTTTKKKPVVSTFVALAALGWTAFVRAKSLAAGDDTYLVFPADLRARLDPPVADGYLGNCVKGCLASADAGDLVGARGLLGACRAIQAAVAEMEAAPLGGTERWIEKMMSLSFQRLCDMAASPRFRVYEASDFGFGRPARVELVSMNHDGGMVLVAGREDGEVQVSVSLDPARMEEFKAHMLAAPAPAN</sequence>
<evidence type="ECO:0000313" key="5">
    <source>
        <dbReference type="Proteomes" id="UP000004995"/>
    </source>
</evidence>
<dbReference type="Pfam" id="PF02458">
    <property type="entry name" value="Transferase"/>
    <property type="match status" value="1"/>
</dbReference>
<dbReference type="InterPro" id="IPR023213">
    <property type="entry name" value="CAT-like_dom_sf"/>
</dbReference>
<dbReference type="OMA" id="PHYDREA"/>
<evidence type="ECO:0000313" key="3">
    <source>
        <dbReference type="EMBL" id="RCV29849.1"/>
    </source>
</evidence>
<dbReference type="eggNOG" id="ENOG502SB42">
    <property type="taxonomic scope" value="Eukaryota"/>
</dbReference>
<dbReference type="EMBL" id="CM003533">
    <property type="protein sequence ID" value="RCV29849.1"/>
    <property type="molecule type" value="Genomic_DNA"/>
</dbReference>
<evidence type="ECO:0000256" key="2">
    <source>
        <dbReference type="ARBA" id="ARBA00023315"/>
    </source>
</evidence>
<evidence type="ECO:0000256" key="1">
    <source>
        <dbReference type="ARBA" id="ARBA00022679"/>
    </source>
</evidence>
<reference evidence="3 5" key="1">
    <citation type="journal article" date="2012" name="Nat. Biotechnol.">
        <title>Reference genome sequence of the model plant Setaria.</title>
        <authorList>
            <person name="Bennetzen J.L."/>
            <person name="Schmutz J."/>
            <person name="Wang H."/>
            <person name="Percifield R."/>
            <person name="Hawkins J."/>
            <person name="Pontaroli A.C."/>
            <person name="Estep M."/>
            <person name="Feng L."/>
            <person name="Vaughn J.N."/>
            <person name="Grimwood J."/>
            <person name="Jenkins J."/>
            <person name="Barry K."/>
            <person name="Lindquist E."/>
            <person name="Hellsten U."/>
            <person name="Deshpande S."/>
            <person name="Wang X."/>
            <person name="Wu X."/>
            <person name="Mitros T."/>
            <person name="Triplett J."/>
            <person name="Yang X."/>
            <person name="Ye C.Y."/>
            <person name="Mauro-Herrera M."/>
            <person name="Wang L."/>
            <person name="Li P."/>
            <person name="Sharma M."/>
            <person name="Sharma R."/>
            <person name="Ronald P.C."/>
            <person name="Panaud O."/>
            <person name="Kellogg E.A."/>
            <person name="Brutnell T.P."/>
            <person name="Doust A.N."/>
            <person name="Tuskan G.A."/>
            <person name="Rokhsar D."/>
            <person name="Devos K.M."/>
        </authorList>
    </citation>
    <scope>NUCLEOTIDE SEQUENCE [LARGE SCALE GENOMIC DNA]</scope>
    <source>
        <strain evidence="5">cv. Yugu1</strain>
        <strain evidence="3">Yugu1</strain>
    </source>
</reference>
<dbReference type="AlphaFoldDB" id="K3YN19"/>
<proteinExistence type="predicted"/>
<dbReference type="OrthoDB" id="1862401at2759"/>